<dbReference type="AlphaFoldDB" id="A0A132A6X1"/>
<sequence>MPAPPVSALKQIENLDPNLVEKVREKFFDEVQKNPNEYDHNDLDEIRNNPWQIQRFLLENHLNYELCIKSLLIAMKWRFEQQVRQLLRYDFPLEYYQSNYIVSYGRDRNDAKVIYFRANIHQKTSEWNPILKKFFLYQIEQIDQDADGKGVTLVIDCNKIGLNNLDLDLLKFIVTTFSKYYPKLFDAIIIHQLPFFLQYVFKLVQQWLPEDDRKFFHMTNEKTIWNHLVPERIPNFFRSLTKEKGDILKENFENNILSAKRFVESKGKKFGLKINDEKKLNYLNAYV</sequence>
<dbReference type="SUPFAM" id="SSF52087">
    <property type="entry name" value="CRAL/TRIO domain"/>
    <property type="match status" value="1"/>
</dbReference>
<evidence type="ECO:0000313" key="2">
    <source>
        <dbReference type="Proteomes" id="UP000616769"/>
    </source>
</evidence>
<dbReference type="VEuPathDB" id="VectorBase:SSCA006385"/>
<dbReference type="Gene3D" id="3.40.525.10">
    <property type="entry name" value="CRAL-TRIO lipid binding domain"/>
    <property type="match status" value="1"/>
</dbReference>
<dbReference type="GO" id="GO:0012505">
    <property type="term" value="C:endomembrane system"/>
    <property type="evidence" value="ECO:0007669"/>
    <property type="project" value="TreeGrafter"/>
</dbReference>
<evidence type="ECO:0000313" key="1">
    <source>
        <dbReference type="EMBL" id="KPM06375.1"/>
    </source>
</evidence>
<dbReference type="Proteomes" id="UP000616769">
    <property type="component" value="Unassembled WGS sequence"/>
</dbReference>
<dbReference type="OrthoDB" id="75724at2759"/>
<dbReference type="SMART" id="SM00516">
    <property type="entry name" value="SEC14"/>
    <property type="match status" value="1"/>
</dbReference>
<reference evidence="1 2" key="1">
    <citation type="journal article" date="2015" name="Parasit. Vectors">
        <title>Draft genome of the scabies mite.</title>
        <authorList>
            <person name="Rider S.D.Jr."/>
            <person name="Morgan M.S."/>
            <person name="Arlian L.G."/>
        </authorList>
    </citation>
    <scope>NUCLEOTIDE SEQUENCE [LARGE SCALE GENOMIC DNA]</scope>
    <source>
        <strain evidence="1">Arlian Lab</strain>
    </source>
</reference>
<dbReference type="PANTHER" id="PTHR46384">
    <property type="entry name" value="MOTILE SPERM DOMAIN-CONTAINING PROTEIN 2"/>
    <property type="match status" value="1"/>
</dbReference>
<dbReference type="Pfam" id="PF00650">
    <property type="entry name" value="CRAL_TRIO"/>
    <property type="match status" value="1"/>
</dbReference>
<protein>
    <submittedName>
        <fullName evidence="1">Major sperm protein-like protein 1</fullName>
    </submittedName>
</protein>
<dbReference type="CDD" id="cd00170">
    <property type="entry name" value="SEC14"/>
    <property type="match status" value="1"/>
</dbReference>
<dbReference type="InterPro" id="IPR053012">
    <property type="entry name" value="ER-organelle_contact"/>
</dbReference>
<accession>A0A132A6X1</accession>
<proteinExistence type="predicted"/>
<dbReference type="InterPro" id="IPR036865">
    <property type="entry name" value="CRAL-TRIO_dom_sf"/>
</dbReference>
<name>A0A132A6X1_SARSC</name>
<dbReference type="PROSITE" id="PS50191">
    <property type="entry name" value="CRAL_TRIO"/>
    <property type="match status" value="1"/>
</dbReference>
<gene>
    <name evidence="1" type="ORF">QR98_0048500</name>
</gene>
<dbReference type="PANTHER" id="PTHR46384:SF1">
    <property type="entry name" value="MOTILE SPERM DOMAIN-CONTAINING PROTEIN 2"/>
    <property type="match status" value="1"/>
</dbReference>
<dbReference type="GO" id="GO:0140284">
    <property type="term" value="C:endoplasmic reticulum-endosome membrane contact site"/>
    <property type="evidence" value="ECO:0007669"/>
    <property type="project" value="TreeGrafter"/>
</dbReference>
<dbReference type="EMBL" id="JXLN01010837">
    <property type="protein sequence ID" value="KPM06375.1"/>
    <property type="molecule type" value="Genomic_DNA"/>
</dbReference>
<comment type="caution">
    <text evidence="1">The sequence shown here is derived from an EMBL/GenBank/DDBJ whole genome shotgun (WGS) entry which is preliminary data.</text>
</comment>
<organism evidence="1 2">
    <name type="scientific">Sarcoptes scabiei</name>
    <name type="common">Itch mite</name>
    <name type="synonym">Acarus scabiei</name>
    <dbReference type="NCBI Taxonomy" id="52283"/>
    <lineage>
        <taxon>Eukaryota</taxon>
        <taxon>Metazoa</taxon>
        <taxon>Ecdysozoa</taxon>
        <taxon>Arthropoda</taxon>
        <taxon>Chelicerata</taxon>
        <taxon>Arachnida</taxon>
        <taxon>Acari</taxon>
        <taxon>Acariformes</taxon>
        <taxon>Sarcoptiformes</taxon>
        <taxon>Astigmata</taxon>
        <taxon>Psoroptidia</taxon>
        <taxon>Sarcoptoidea</taxon>
        <taxon>Sarcoptidae</taxon>
        <taxon>Sarcoptinae</taxon>
        <taxon>Sarcoptes</taxon>
    </lineage>
</organism>
<dbReference type="InterPro" id="IPR001251">
    <property type="entry name" value="CRAL-TRIO_dom"/>
</dbReference>